<dbReference type="STRING" id="1797693.A3F99_01590"/>
<keyword evidence="1" id="KW-0812">Transmembrane</keyword>
<feature type="transmembrane region" description="Helical" evidence="1">
    <location>
        <begin position="20"/>
        <end position="46"/>
    </location>
</feature>
<proteinExistence type="predicted"/>
<dbReference type="Proteomes" id="UP000176571">
    <property type="component" value="Unassembled WGS sequence"/>
</dbReference>
<name>A0A1G1Z975_9BACT</name>
<gene>
    <name evidence="2" type="ORF">A3F99_01590</name>
</gene>
<keyword evidence="1" id="KW-1133">Transmembrane helix</keyword>
<sequence>MNKTKFYILYSKFSRSRGGYIALTSAVIIVMIIISIISALSLASYFSRSNILTSEFKDLSLGLAEGCAEKALLKYSQDSSYIGNENILIGGRQCSILPIETSGSNKIIKTEATVESVTSNIKVTINAADMTLISWEELASF</sequence>
<keyword evidence="1" id="KW-0472">Membrane</keyword>
<organism evidence="2 3">
    <name type="scientific">Candidatus Colwellbacteria bacterium RIFCSPLOWO2_12_FULL_43_11</name>
    <dbReference type="NCBI Taxonomy" id="1797693"/>
    <lineage>
        <taxon>Bacteria</taxon>
        <taxon>Candidatus Colwelliibacteriota</taxon>
    </lineage>
</organism>
<comment type="caution">
    <text evidence="2">The sequence shown here is derived from an EMBL/GenBank/DDBJ whole genome shotgun (WGS) entry which is preliminary data.</text>
</comment>
<accession>A0A1G1Z975</accession>
<evidence type="ECO:0000256" key="1">
    <source>
        <dbReference type="SAM" id="Phobius"/>
    </source>
</evidence>
<evidence type="ECO:0008006" key="4">
    <source>
        <dbReference type="Google" id="ProtNLM"/>
    </source>
</evidence>
<reference evidence="2 3" key="1">
    <citation type="journal article" date="2016" name="Nat. Commun.">
        <title>Thousands of microbial genomes shed light on interconnected biogeochemical processes in an aquifer system.</title>
        <authorList>
            <person name="Anantharaman K."/>
            <person name="Brown C.T."/>
            <person name="Hug L.A."/>
            <person name="Sharon I."/>
            <person name="Castelle C.J."/>
            <person name="Probst A.J."/>
            <person name="Thomas B.C."/>
            <person name="Singh A."/>
            <person name="Wilkins M.J."/>
            <person name="Karaoz U."/>
            <person name="Brodie E.L."/>
            <person name="Williams K.H."/>
            <person name="Hubbard S.S."/>
            <person name="Banfield J.F."/>
        </authorList>
    </citation>
    <scope>NUCLEOTIDE SEQUENCE [LARGE SCALE GENOMIC DNA]</scope>
</reference>
<evidence type="ECO:0000313" key="3">
    <source>
        <dbReference type="Proteomes" id="UP000176571"/>
    </source>
</evidence>
<dbReference type="EMBL" id="MHJB01000017">
    <property type="protein sequence ID" value="OGY61192.1"/>
    <property type="molecule type" value="Genomic_DNA"/>
</dbReference>
<evidence type="ECO:0000313" key="2">
    <source>
        <dbReference type="EMBL" id="OGY61192.1"/>
    </source>
</evidence>
<dbReference type="AlphaFoldDB" id="A0A1G1Z975"/>
<protein>
    <recommendedName>
        <fullName evidence="4">Type 4 fimbrial biogenesis protein PilX N-terminal domain-containing protein</fullName>
    </recommendedName>
</protein>